<dbReference type="Proteomes" id="UP001497623">
    <property type="component" value="Unassembled WGS sequence"/>
</dbReference>
<evidence type="ECO:0000313" key="2">
    <source>
        <dbReference type="Proteomes" id="UP001497623"/>
    </source>
</evidence>
<protein>
    <recommendedName>
        <fullName evidence="3">C2H2-type domain-containing protein</fullName>
    </recommendedName>
</protein>
<reference evidence="1 2" key="1">
    <citation type="submission" date="2024-05" db="EMBL/GenBank/DDBJ databases">
        <authorList>
            <person name="Wallberg A."/>
        </authorList>
    </citation>
    <scope>NUCLEOTIDE SEQUENCE [LARGE SCALE GENOMIC DNA]</scope>
</reference>
<dbReference type="AlphaFoldDB" id="A0AAV2RV21"/>
<sequence>MGSLSCPFCCGGIHTTEENLREHLMYVLYRPDRCPICRDDYFYPNKLEFIQHFIQEHKEKGSSEKKIIQNTGGYVSITTSAALQKDLTLLPARDILYQRNETQNAAPTQKHQSGSVLCTDLAEKKKGL</sequence>
<organism evidence="1 2">
    <name type="scientific">Meganyctiphanes norvegica</name>
    <name type="common">Northern krill</name>
    <name type="synonym">Thysanopoda norvegica</name>
    <dbReference type="NCBI Taxonomy" id="48144"/>
    <lineage>
        <taxon>Eukaryota</taxon>
        <taxon>Metazoa</taxon>
        <taxon>Ecdysozoa</taxon>
        <taxon>Arthropoda</taxon>
        <taxon>Crustacea</taxon>
        <taxon>Multicrustacea</taxon>
        <taxon>Malacostraca</taxon>
        <taxon>Eumalacostraca</taxon>
        <taxon>Eucarida</taxon>
        <taxon>Euphausiacea</taxon>
        <taxon>Euphausiidae</taxon>
        <taxon>Meganyctiphanes</taxon>
    </lineage>
</organism>
<accession>A0AAV2RV21</accession>
<comment type="caution">
    <text evidence="1">The sequence shown here is derived from an EMBL/GenBank/DDBJ whole genome shotgun (WGS) entry which is preliminary data.</text>
</comment>
<name>A0AAV2RV21_MEGNR</name>
<dbReference type="EMBL" id="CAXKWB010034733">
    <property type="protein sequence ID" value="CAL4145293.1"/>
    <property type="molecule type" value="Genomic_DNA"/>
</dbReference>
<gene>
    <name evidence="1" type="ORF">MNOR_LOCUS29642</name>
</gene>
<keyword evidence="2" id="KW-1185">Reference proteome</keyword>
<proteinExistence type="predicted"/>
<evidence type="ECO:0000313" key="1">
    <source>
        <dbReference type="EMBL" id="CAL4145293.1"/>
    </source>
</evidence>
<evidence type="ECO:0008006" key="3">
    <source>
        <dbReference type="Google" id="ProtNLM"/>
    </source>
</evidence>
<feature type="non-terminal residue" evidence="1">
    <location>
        <position position="128"/>
    </location>
</feature>